<dbReference type="RefSeq" id="XP_014477282.1">
    <property type="nucleotide sequence ID" value="XM_014621796.1"/>
</dbReference>
<comment type="subcellular location">
    <subcellularLocation>
        <location evidence="2">Secreted</location>
    </subcellularLocation>
</comment>
<keyword evidence="7" id="KW-1015">Disulfide bond</keyword>
<dbReference type="Pfam" id="PF00151">
    <property type="entry name" value="Lipase"/>
    <property type="match status" value="1"/>
</dbReference>
<evidence type="ECO:0000259" key="9">
    <source>
        <dbReference type="Pfam" id="PF00151"/>
    </source>
</evidence>
<evidence type="ECO:0000313" key="11">
    <source>
        <dbReference type="RefSeq" id="XP_014477282.1"/>
    </source>
</evidence>
<keyword evidence="10" id="KW-1185">Reference proteome</keyword>
<evidence type="ECO:0000256" key="5">
    <source>
        <dbReference type="ARBA" id="ARBA00022525"/>
    </source>
</evidence>
<proteinExistence type="inferred from homology"/>
<evidence type="ECO:0000256" key="1">
    <source>
        <dbReference type="ARBA" id="ARBA00000111"/>
    </source>
</evidence>
<name>A0A6P3XG99_DINQU</name>
<dbReference type="Proteomes" id="UP000515204">
    <property type="component" value="Unplaced"/>
</dbReference>
<evidence type="ECO:0000256" key="8">
    <source>
        <dbReference type="RuleBase" id="RU004262"/>
    </source>
</evidence>
<protein>
    <recommendedName>
        <fullName evidence="4">phospholipase A1</fullName>
        <ecNumber evidence="4">3.1.1.32</ecNumber>
    </recommendedName>
</protein>
<dbReference type="Gene3D" id="3.40.50.1820">
    <property type="entry name" value="alpha/beta hydrolase"/>
    <property type="match status" value="1"/>
</dbReference>
<gene>
    <name evidence="11" type="primary">LOC106745833</name>
</gene>
<evidence type="ECO:0000256" key="7">
    <source>
        <dbReference type="ARBA" id="ARBA00023157"/>
    </source>
</evidence>
<dbReference type="GO" id="GO:0008970">
    <property type="term" value="F:phospholipase A1 activity"/>
    <property type="evidence" value="ECO:0007669"/>
    <property type="project" value="UniProtKB-EC"/>
</dbReference>
<organism evidence="10 11">
    <name type="scientific">Dinoponera quadriceps</name>
    <name type="common">South American ant</name>
    <dbReference type="NCBI Taxonomy" id="609295"/>
    <lineage>
        <taxon>Eukaryota</taxon>
        <taxon>Metazoa</taxon>
        <taxon>Ecdysozoa</taxon>
        <taxon>Arthropoda</taxon>
        <taxon>Hexapoda</taxon>
        <taxon>Insecta</taxon>
        <taxon>Pterygota</taxon>
        <taxon>Neoptera</taxon>
        <taxon>Endopterygota</taxon>
        <taxon>Hymenoptera</taxon>
        <taxon>Apocrita</taxon>
        <taxon>Aculeata</taxon>
        <taxon>Formicoidea</taxon>
        <taxon>Formicidae</taxon>
        <taxon>Ponerinae</taxon>
        <taxon>Ponerini</taxon>
        <taxon>Dinoponera</taxon>
    </lineage>
</organism>
<evidence type="ECO:0000256" key="4">
    <source>
        <dbReference type="ARBA" id="ARBA00013179"/>
    </source>
</evidence>
<dbReference type="AlphaFoldDB" id="A0A6P3XG99"/>
<dbReference type="PANTHER" id="PTHR11610">
    <property type="entry name" value="LIPASE"/>
    <property type="match status" value="1"/>
</dbReference>
<comment type="similarity">
    <text evidence="3 8">Belongs to the AB hydrolase superfamily. Lipase family.</text>
</comment>
<keyword evidence="6" id="KW-0378">Hydrolase</keyword>
<reference evidence="11" key="1">
    <citation type="submission" date="2025-08" db="UniProtKB">
        <authorList>
            <consortium name="RefSeq"/>
        </authorList>
    </citation>
    <scope>IDENTIFICATION</scope>
</reference>
<dbReference type="GO" id="GO:0016042">
    <property type="term" value="P:lipid catabolic process"/>
    <property type="evidence" value="ECO:0007669"/>
    <property type="project" value="TreeGrafter"/>
</dbReference>
<evidence type="ECO:0000256" key="6">
    <source>
        <dbReference type="ARBA" id="ARBA00022801"/>
    </source>
</evidence>
<dbReference type="PANTHER" id="PTHR11610:SF173">
    <property type="entry name" value="LIPASE DOMAIN-CONTAINING PROTEIN-RELATED"/>
    <property type="match status" value="1"/>
</dbReference>
<accession>A0A6P3XG99</accession>
<dbReference type="GO" id="GO:0005615">
    <property type="term" value="C:extracellular space"/>
    <property type="evidence" value="ECO:0007669"/>
    <property type="project" value="TreeGrafter"/>
</dbReference>
<feature type="domain" description="Lipase" evidence="9">
    <location>
        <begin position="215"/>
        <end position="347"/>
    </location>
</feature>
<dbReference type="SUPFAM" id="SSF53474">
    <property type="entry name" value="alpha/beta-Hydrolases"/>
    <property type="match status" value="1"/>
</dbReference>
<dbReference type="OrthoDB" id="8183961at2759"/>
<feature type="non-terminal residue" evidence="11">
    <location>
        <position position="1"/>
    </location>
</feature>
<dbReference type="KEGG" id="dqu:106745833"/>
<dbReference type="InterPro" id="IPR000734">
    <property type="entry name" value="TAG_lipase"/>
</dbReference>
<evidence type="ECO:0000256" key="3">
    <source>
        <dbReference type="ARBA" id="ARBA00010701"/>
    </source>
</evidence>
<evidence type="ECO:0000256" key="2">
    <source>
        <dbReference type="ARBA" id="ARBA00004613"/>
    </source>
</evidence>
<dbReference type="InterPro" id="IPR013818">
    <property type="entry name" value="Lipase"/>
</dbReference>
<dbReference type="GO" id="GO:0017171">
    <property type="term" value="F:serine hydrolase activity"/>
    <property type="evidence" value="ECO:0007669"/>
    <property type="project" value="TreeGrafter"/>
</dbReference>
<sequence length="353" mass="39493">SHDPSSSLEFISLNHSDQLHQLKEKEKLKKFVPGDSKILPLKKLPSKIFGHLKSHVDNTVKKPLKVFGHLKSHVENSVGPLRINKLTPNCIFGVKSMSMVLFTKNIPDGKYISLDNDLGRDLDLTKTIYFTAHGFISNVNHSLSNRLSRALVEVNIALVCMIRIPSEYSIKYLILRRKQVEYLSLLQKDYTVFSLDWSDAACTTGGLPLVKLLGYPSAVQNTREIGNLMADYVMSLIDHGASLRNMAFIGHSLGSHVCGFASKKIYESGYGKVPLLFAADPAQPLFQSKQCPDRLCDTDAKLVITLHTSQIGLGYPIGGLDLYFNGGFVQPKCKQMHFFQHIQRNNVTIMLFE</sequence>
<dbReference type="InterPro" id="IPR029058">
    <property type="entry name" value="AB_hydrolase_fold"/>
</dbReference>
<comment type="catalytic activity">
    <reaction evidence="1">
        <text>a 1,2-diacyl-sn-glycero-3-phosphocholine + H2O = a 2-acyl-sn-glycero-3-phosphocholine + a fatty acid + H(+)</text>
        <dbReference type="Rhea" id="RHEA:18689"/>
        <dbReference type="ChEBI" id="CHEBI:15377"/>
        <dbReference type="ChEBI" id="CHEBI:15378"/>
        <dbReference type="ChEBI" id="CHEBI:28868"/>
        <dbReference type="ChEBI" id="CHEBI:57643"/>
        <dbReference type="ChEBI" id="CHEBI:57875"/>
        <dbReference type="EC" id="3.1.1.32"/>
    </reaction>
</comment>
<evidence type="ECO:0000313" key="10">
    <source>
        <dbReference type="Proteomes" id="UP000515204"/>
    </source>
</evidence>
<keyword evidence="5" id="KW-0964">Secreted</keyword>
<dbReference type="EC" id="3.1.1.32" evidence="4"/>
<dbReference type="GeneID" id="106745833"/>